<evidence type="ECO:0000313" key="1">
    <source>
        <dbReference type="EMBL" id="MDR6715238.1"/>
    </source>
</evidence>
<comment type="caution">
    <text evidence="1">The sequence shown here is derived from an EMBL/GenBank/DDBJ whole genome shotgun (WGS) entry which is preliminary data.</text>
</comment>
<sequence>MMAIIPSHRRWHGYWLLALLMQMAATVQALETTVSAQYLGHVSGKFENTTPPALFCQRFAYRCTSHDVVDLPITYSKTAVEEGPRQRFFIQLPGIRQVDVFHEKTGEPHTLSFEFTGVSQKTDGPKWYLSPVYDAVIEGGCTRVGTIGNPPYVFFLWDITNPRAPGGCHSRNRRALPGDRAELSVTNMGVSYNLNMPAPFRMKTGIYRGSVTYSIGPGRDFDFGDGVSALNDNSVTINFVLDVQHAFYFEFPPGTDRAVLEPRNGWQSWLSRGHVPERLYRDLPFRLSSSGPFKVYKVCQYDVDSRCGIKNDKGDQVPVLLSVSLPVGILYRGRPVERLALPTGRAQALQFEAVQPTVNRPGQMHFEVAKDDVRRMLPNAGMAYSGHATVVFDAEI</sequence>
<accession>A0ACC6K9W9</accession>
<proteinExistence type="predicted"/>
<keyword evidence="2" id="KW-1185">Reference proteome</keyword>
<dbReference type="EMBL" id="JAVDTH010000046">
    <property type="protein sequence ID" value="MDR6715238.1"/>
    <property type="molecule type" value="Genomic_DNA"/>
</dbReference>
<reference evidence="1" key="1">
    <citation type="submission" date="2023-07" db="EMBL/GenBank/DDBJ databases">
        <title>Sorghum-associated microbial communities from plants grown in Nebraska, USA.</title>
        <authorList>
            <person name="Schachtman D."/>
        </authorList>
    </citation>
    <scope>NUCLEOTIDE SEQUENCE</scope>
    <source>
        <strain evidence="1">BE56</strain>
    </source>
</reference>
<name>A0ACC6K9W9_9PSED</name>
<evidence type="ECO:0000313" key="2">
    <source>
        <dbReference type="Proteomes" id="UP001259587"/>
    </source>
</evidence>
<gene>
    <name evidence="1" type="ORF">J2W83_004878</name>
</gene>
<dbReference type="Proteomes" id="UP001259587">
    <property type="component" value="Unassembled WGS sequence"/>
</dbReference>
<protein>
    <submittedName>
        <fullName evidence="1">Uncharacterized protein</fullName>
    </submittedName>
</protein>
<organism evidence="1 2">
    <name type="scientific">Pseudomonas hunanensis</name>
    <dbReference type="NCBI Taxonomy" id="1247546"/>
    <lineage>
        <taxon>Bacteria</taxon>
        <taxon>Pseudomonadati</taxon>
        <taxon>Pseudomonadota</taxon>
        <taxon>Gammaproteobacteria</taxon>
        <taxon>Pseudomonadales</taxon>
        <taxon>Pseudomonadaceae</taxon>
        <taxon>Pseudomonas</taxon>
    </lineage>
</organism>